<organism evidence="1">
    <name type="scientific">Escherichia coli</name>
    <dbReference type="NCBI Taxonomy" id="562"/>
    <lineage>
        <taxon>Bacteria</taxon>
        <taxon>Pseudomonadati</taxon>
        <taxon>Pseudomonadota</taxon>
        <taxon>Gammaproteobacteria</taxon>
        <taxon>Enterobacterales</taxon>
        <taxon>Enterobacteriaceae</taxon>
        <taxon>Escherichia</taxon>
    </lineage>
</organism>
<feature type="non-terminal residue" evidence="1">
    <location>
        <position position="1"/>
    </location>
</feature>
<proteinExistence type="predicted"/>
<reference evidence="1" key="1">
    <citation type="submission" date="2018-10" db="EMBL/GenBank/DDBJ databases">
        <title>Genomic surveillance of multi-drug resistant E. coli causing blood-stream infections.</title>
        <authorList>
            <person name="Hastak P."/>
            <person name="Myers G."/>
            <person name="Djordjevic S."/>
            <person name="Chowdhury P.R."/>
        </authorList>
    </citation>
    <scope>NUCLEOTIDE SEQUENCE</scope>
    <source>
        <strain evidence="1">EC137_ST2003C</strain>
    </source>
</reference>
<sequence>VKLLAAYTLPNLIAVILTNFQDTRGRLLRMLSDCHSPDRIRLPLRRMLNALCSGALQVRFMYAGYTPVIRDNPVSTTQSVATG</sequence>
<dbReference type="EMBL" id="RDVT01000247">
    <property type="protein sequence ID" value="KAA2174546.1"/>
    <property type="molecule type" value="Genomic_DNA"/>
</dbReference>
<accession>A0A641IW32</accession>
<gene>
    <name evidence="1" type="ORF">EA252_27340</name>
</gene>
<comment type="caution">
    <text evidence="1">The sequence shown here is derived from an EMBL/GenBank/DDBJ whole genome shotgun (WGS) entry which is preliminary data.</text>
</comment>
<protein>
    <submittedName>
        <fullName evidence="1">Uncharacterized protein</fullName>
    </submittedName>
</protein>
<evidence type="ECO:0000313" key="1">
    <source>
        <dbReference type="EMBL" id="KAA2174546.1"/>
    </source>
</evidence>
<dbReference type="AlphaFoldDB" id="A0A641IW32"/>
<name>A0A641IW32_ECOLX</name>